<evidence type="ECO:0000256" key="4">
    <source>
        <dbReference type="RuleBase" id="RU003946"/>
    </source>
</evidence>
<dbReference type="SUPFAM" id="SSF53649">
    <property type="entry name" value="Alkaline phosphatase-like"/>
    <property type="match status" value="1"/>
</dbReference>
<feature type="signal peptide" evidence="5">
    <location>
        <begin position="1"/>
        <end position="33"/>
    </location>
</feature>
<sequence>MKSSNFSLNRRHLLQASLSAGVGSFLFSGSARAEEKMKKGQRPTGIVFMVSDGMSQGVLPMAEAFSQQIRQKGTAWWQLLSHPTAAHGLMDTPSFNSLVTDSAAASSAWSSGQRVPNGQICVDAKGANLEPIGLTLSKEKARLGLVTTSRVTHATPAGFATNSPSRDDEDFIAPQFLDRAEILLGGGTRHFKAGDRKDGRDLFADYEKAGYQVVGSRDELFRAGRGKLLGTFWDSHLPYSLDRNQSAALQKQVPTLAEMTSVALRRFLSGRAPFLLQVEGARVDHAAHGNDIGGLLHDQLAFDDAVAKVLEMVSDRDDILVVVTSDHGNANPALNGTGARYTQTNQHFEHVAKLKASHEELLARWKKKEGGVKDWQKLVENTCGFQPTQAESEAVLDSISGREVIEWSHQLNNPAGLLGQMVGNHTGTGWTGVSHTADPTQLSALGAGSEQFSGLIRNDSVRDRILGLLLG</sequence>
<keyword evidence="3" id="KW-0862">Zinc</keyword>
<dbReference type="Gene3D" id="3.40.720.10">
    <property type="entry name" value="Alkaline Phosphatase, subunit A"/>
    <property type="match status" value="1"/>
</dbReference>
<feature type="binding site" evidence="3">
    <location>
        <position position="279"/>
    </location>
    <ligand>
        <name>Mg(2+)</name>
        <dbReference type="ChEBI" id="CHEBI:18420"/>
    </ligand>
</feature>
<feature type="binding site" evidence="3">
    <location>
        <position position="52"/>
    </location>
    <ligand>
        <name>Zn(2+)</name>
        <dbReference type="ChEBI" id="CHEBI:29105"/>
        <label>2</label>
    </ligand>
</feature>
<comment type="caution">
    <text evidence="6">The sequence shown here is derived from an EMBL/GenBank/DDBJ whole genome shotgun (WGS) entry which is preliminary data.</text>
</comment>
<dbReference type="InterPro" id="IPR006311">
    <property type="entry name" value="TAT_signal"/>
</dbReference>
<dbReference type="InterPro" id="IPR017850">
    <property type="entry name" value="Alkaline_phosphatase_core_sf"/>
</dbReference>
<dbReference type="CDD" id="cd16012">
    <property type="entry name" value="ALP"/>
    <property type="match status" value="1"/>
</dbReference>
<evidence type="ECO:0000256" key="2">
    <source>
        <dbReference type="PIRSR" id="PIRSR601952-1"/>
    </source>
</evidence>
<reference evidence="6" key="1">
    <citation type="submission" date="2021-01" db="EMBL/GenBank/DDBJ databases">
        <title>Modified the classification status of verrucomicrobia.</title>
        <authorList>
            <person name="Feng X."/>
        </authorList>
    </citation>
    <scope>NUCLEOTIDE SEQUENCE</scope>
    <source>
        <strain evidence="6">KCTC 12986</strain>
    </source>
</reference>
<proteinExistence type="inferred from homology"/>
<protein>
    <submittedName>
        <fullName evidence="6">Alkaline phosphatase</fullName>
    </submittedName>
</protein>
<keyword evidence="3" id="KW-0479">Metal-binding</keyword>
<feature type="binding site" evidence="3">
    <location>
        <position position="155"/>
    </location>
    <ligand>
        <name>Mg(2+)</name>
        <dbReference type="ChEBI" id="CHEBI:18420"/>
    </ligand>
</feature>
<evidence type="ECO:0000256" key="3">
    <source>
        <dbReference type="PIRSR" id="PIRSR601952-2"/>
    </source>
</evidence>
<comment type="similarity">
    <text evidence="4">Belongs to the alkaline phosphatase family.</text>
</comment>
<feature type="binding site" evidence="3">
    <location>
        <position position="327"/>
    </location>
    <ligand>
        <name>Zn(2+)</name>
        <dbReference type="ChEBI" id="CHEBI:29105"/>
        <label>2</label>
    </ligand>
</feature>
<dbReference type="PROSITE" id="PS51318">
    <property type="entry name" value="TAT"/>
    <property type="match status" value="1"/>
</dbReference>
<feature type="binding site" evidence="3">
    <location>
        <position position="288"/>
    </location>
    <ligand>
        <name>Zn(2+)</name>
        <dbReference type="ChEBI" id="CHEBI:29105"/>
        <label>2</label>
    </ligand>
</feature>
<keyword evidence="5" id="KW-0732">Signal</keyword>
<accession>A0A934VKP1</accession>
<dbReference type="InterPro" id="IPR001952">
    <property type="entry name" value="Alkaline_phosphatase"/>
</dbReference>
<dbReference type="Pfam" id="PF00245">
    <property type="entry name" value="Alk_phosphatase"/>
    <property type="match status" value="1"/>
</dbReference>
<comment type="cofactor">
    <cofactor evidence="3">
        <name>Zn(2+)</name>
        <dbReference type="ChEBI" id="CHEBI:29105"/>
    </cofactor>
    <text evidence="3">Binds 2 Zn(2+) ions.</text>
</comment>
<evidence type="ECO:0000256" key="5">
    <source>
        <dbReference type="SAM" id="SignalP"/>
    </source>
</evidence>
<dbReference type="Gene3D" id="1.10.60.40">
    <property type="match status" value="1"/>
</dbReference>
<organism evidence="6 7">
    <name type="scientific">Roseibacillus ishigakijimensis</name>
    <dbReference type="NCBI Taxonomy" id="454146"/>
    <lineage>
        <taxon>Bacteria</taxon>
        <taxon>Pseudomonadati</taxon>
        <taxon>Verrucomicrobiota</taxon>
        <taxon>Verrucomicrobiia</taxon>
        <taxon>Verrucomicrobiales</taxon>
        <taxon>Verrucomicrobiaceae</taxon>
        <taxon>Roseibacillus</taxon>
    </lineage>
</organism>
<feature type="binding site" evidence="3">
    <location>
        <position position="284"/>
    </location>
    <ligand>
        <name>Zn(2+)</name>
        <dbReference type="ChEBI" id="CHEBI:29105"/>
        <label>2</label>
    </ligand>
</feature>
<dbReference type="SMART" id="SM00098">
    <property type="entry name" value="alkPPc"/>
    <property type="match status" value="1"/>
</dbReference>
<name>A0A934VKP1_9BACT</name>
<keyword evidence="7" id="KW-1185">Reference proteome</keyword>
<feature type="binding site" evidence="3">
    <location>
        <position position="52"/>
    </location>
    <ligand>
        <name>Mg(2+)</name>
        <dbReference type="ChEBI" id="CHEBI:18420"/>
    </ligand>
</feature>
<dbReference type="GO" id="GO:0004035">
    <property type="term" value="F:alkaline phosphatase activity"/>
    <property type="evidence" value="ECO:0007669"/>
    <property type="project" value="TreeGrafter"/>
</dbReference>
<feature type="binding site" evidence="3">
    <location>
        <position position="435"/>
    </location>
    <ligand>
        <name>Zn(2+)</name>
        <dbReference type="ChEBI" id="CHEBI:29105"/>
        <label>2</label>
    </ligand>
</feature>
<dbReference type="PANTHER" id="PTHR11596">
    <property type="entry name" value="ALKALINE PHOSPHATASE"/>
    <property type="match status" value="1"/>
</dbReference>
<dbReference type="GO" id="GO:0046872">
    <property type="term" value="F:metal ion binding"/>
    <property type="evidence" value="ECO:0007669"/>
    <property type="project" value="UniProtKB-KW"/>
</dbReference>
<dbReference type="EMBL" id="JAENIO010000014">
    <property type="protein sequence ID" value="MBK1833854.1"/>
    <property type="molecule type" value="Genomic_DNA"/>
</dbReference>
<evidence type="ECO:0000313" key="7">
    <source>
        <dbReference type="Proteomes" id="UP000604083"/>
    </source>
</evidence>
<dbReference type="Proteomes" id="UP000604083">
    <property type="component" value="Unassembled WGS sequence"/>
</dbReference>
<dbReference type="AlphaFoldDB" id="A0A934VKP1"/>
<keyword evidence="1" id="KW-0597">Phosphoprotein</keyword>
<feature type="binding site" evidence="3">
    <location>
        <position position="326"/>
    </location>
    <ligand>
        <name>Zn(2+)</name>
        <dbReference type="ChEBI" id="CHEBI:29105"/>
        <label>2</label>
    </ligand>
</feature>
<dbReference type="PANTHER" id="PTHR11596:SF5">
    <property type="entry name" value="ALKALINE PHOSPHATASE"/>
    <property type="match status" value="1"/>
</dbReference>
<feature type="binding site" evidence="3">
    <location>
        <position position="153"/>
    </location>
    <ligand>
        <name>Mg(2+)</name>
        <dbReference type="ChEBI" id="CHEBI:18420"/>
    </ligand>
</feature>
<evidence type="ECO:0000313" key="6">
    <source>
        <dbReference type="EMBL" id="MBK1833854.1"/>
    </source>
</evidence>
<keyword evidence="3" id="KW-0460">Magnesium</keyword>
<gene>
    <name evidence="6" type="ORF">JIN78_07270</name>
</gene>
<feature type="chain" id="PRO_5037887061" evidence="5">
    <location>
        <begin position="34"/>
        <end position="471"/>
    </location>
</feature>
<dbReference type="PRINTS" id="PR00113">
    <property type="entry name" value="ALKPHPHTASE"/>
</dbReference>
<comment type="cofactor">
    <cofactor evidence="3">
        <name>Mg(2+)</name>
        <dbReference type="ChEBI" id="CHEBI:18420"/>
    </cofactor>
    <text evidence="3">Binds 1 Mg(2+) ion.</text>
</comment>
<evidence type="ECO:0000256" key="1">
    <source>
        <dbReference type="ARBA" id="ARBA00022553"/>
    </source>
</evidence>
<feature type="active site" description="Phosphoserine intermediate" evidence="2">
    <location>
        <position position="102"/>
    </location>
</feature>
<dbReference type="RefSeq" id="WP_200391289.1">
    <property type="nucleotide sequence ID" value="NZ_JAENIO010000014.1"/>
</dbReference>